<dbReference type="PANTHER" id="PTHR13799:SF14">
    <property type="entry name" value="GTP CYCLOHYDROLASE 1 TYPE 2 HOMOLOG"/>
    <property type="match status" value="1"/>
</dbReference>
<feature type="binding site" evidence="6">
    <location>
        <position position="334"/>
    </location>
    <ligand>
        <name>a divalent metal cation</name>
        <dbReference type="ChEBI" id="CHEBI:60240"/>
        <label>1</label>
    </ligand>
</feature>
<dbReference type="RefSeq" id="WP_152756734.1">
    <property type="nucleotide sequence ID" value="NZ_WHLY01000002.1"/>
</dbReference>
<dbReference type="Proteomes" id="UP000479293">
    <property type="component" value="Unassembled WGS sequence"/>
</dbReference>
<dbReference type="PANTHER" id="PTHR13799">
    <property type="entry name" value="NGG1 INTERACTING FACTOR 3"/>
    <property type="match status" value="1"/>
</dbReference>
<evidence type="ECO:0000256" key="3">
    <source>
        <dbReference type="ARBA" id="ARBA00022112"/>
    </source>
</evidence>
<name>A0A7C9FB93_9BACT</name>
<dbReference type="InterPro" id="IPR002678">
    <property type="entry name" value="DUF34/NIF3"/>
</dbReference>
<dbReference type="EMBL" id="WHLY01000002">
    <property type="protein sequence ID" value="MPR32347.1"/>
    <property type="molecule type" value="Genomic_DNA"/>
</dbReference>
<dbReference type="GO" id="GO:0046872">
    <property type="term" value="F:metal ion binding"/>
    <property type="evidence" value="ECO:0007669"/>
    <property type="project" value="UniProtKB-UniRule"/>
</dbReference>
<evidence type="ECO:0000256" key="5">
    <source>
        <dbReference type="PIRNR" id="PIRNR037489"/>
    </source>
</evidence>
<sequence>MNLTSIQQLVDFLSTLAPQAYQEGYDNAGLIVGYPATEITGVLLALDCTENVVAEAVRRGCNVVVAHHPIVFRGLKKLNGKNYVERTVMEAIRANVALYAIHTNLDHVAHGVNAMIAERLGLGRVRVLAPKRQLLMKLTYFVPSAEAQPVLDALFAAGAGQIGKYSECSFQSTGEGTFKPGDGTNPYLGESGKLERVAEQRVEVLFPAFLETKIMRALRQAHPYEEVAYYLHLLENEHQEVGAGAIGELPEPMTKLEFLGYLKEKMNVNVIKYTSTGKPTVQRVAVCGGAGSFLLPNALGAQADAFITADFKYHEFFDAENKIMICDIGHYESEVFTKQLLFNHISKKFDNFALYLSEVNTNPVSYFY</sequence>
<evidence type="ECO:0000313" key="8">
    <source>
        <dbReference type="Proteomes" id="UP000479293"/>
    </source>
</evidence>
<dbReference type="AlphaFoldDB" id="A0A7C9FB93"/>
<dbReference type="Gene3D" id="3.40.1390.30">
    <property type="entry name" value="NIF3 (NGG1p interacting factor 3)-like"/>
    <property type="match status" value="1"/>
</dbReference>
<keyword evidence="8" id="KW-1185">Reference proteome</keyword>
<dbReference type="InterPro" id="IPR036069">
    <property type="entry name" value="DUF34/NIF3_sf"/>
</dbReference>
<proteinExistence type="inferred from homology"/>
<dbReference type="Gene3D" id="3.30.70.120">
    <property type="match status" value="1"/>
</dbReference>
<dbReference type="GO" id="GO:0005737">
    <property type="term" value="C:cytoplasm"/>
    <property type="evidence" value="ECO:0007669"/>
    <property type="project" value="TreeGrafter"/>
</dbReference>
<organism evidence="7 8">
    <name type="scientific">Salmonirosea aquatica</name>
    <dbReference type="NCBI Taxonomy" id="2654236"/>
    <lineage>
        <taxon>Bacteria</taxon>
        <taxon>Pseudomonadati</taxon>
        <taxon>Bacteroidota</taxon>
        <taxon>Cytophagia</taxon>
        <taxon>Cytophagales</taxon>
        <taxon>Spirosomataceae</taxon>
        <taxon>Salmonirosea</taxon>
    </lineage>
</organism>
<feature type="binding site" evidence="6">
    <location>
        <position position="106"/>
    </location>
    <ligand>
        <name>a divalent metal cation</name>
        <dbReference type="ChEBI" id="CHEBI:60240"/>
        <label>1</label>
    </ligand>
</feature>
<evidence type="ECO:0000256" key="4">
    <source>
        <dbReference type="ARBA" id="ARBA00022723"/>
    </source>
</evidence>
<feature type="binding site" evidence="6">
    <location>
        <position position="330"/>
    </location>
    <ligand>
        <name>a divalent metal cation</name>
        <dbReference type="ChEBI" id="CHEBI:60240"/>
        <label>1</label>
    </ligand>
</feature>
<comment type="caution">
    <text evidence="7">The sequence shown here is derived from an EMBL/GenBank/DDBJ whole genome shotgun (WGS) entry which is preliminary data.</text>
</comment>
<reference evidence="7 8" key="1">
    <citation type="submission" date="2019-10" db="EMBL/GenBank/DDBJ databases">
        <title>Draft Genome Sequence of Cytophagaceae sp. SJW1-29.</title>
        <authorList>
            <person name="Choi A."/>
        </authorList>
    </citation>
    <scope>NUCLEOTIDE SEQUENCE [LARGE SCALE GENOMIC DNA]</scope>
    <source>
        <strain evidence="7 8">SJW1-29</strain>
    </source>
</reference>
<gene>
    <name evidence="7" type="ORF">GBK04_03035</name>
</gene>
<comment type="similarity">
    <text evidence="1 5">Belongs to the GTP cyclohydrolase I type 2/NIF3 family.</text>
</comment>
<dbReference type="SUPFAM" id="SSF102705">
    <property type="entry name" value="NIF3 (NGG1p interacting factor 3)-like"/>
    <property type="match status" value="1"/>
</dbReference>
<evidence type="ECO:0000256" key="2">
    <source>
        <dbReference type="ARBA" id="ARBA00011643"/>
    </source>
</evidence>
<accession>A0A7C9FB93</accession>
<feature type="binding site" evidence="6">
    <location>
        <position position="67"/>
    </location>
    <ligand>
        <name>a divalent metal cation</name>
        <dbReference type="ChEBI" id="CHEBI:60240"/>
        <label>1</label>
    </ligand>
</feature>
<evidence type="ECO:0000256" key="6">
    <source>
        <dbReference type="PIRSR" id="PIRSR602678-1"/>
    </source>
</evidence>
<dbReference type="NCBIfam" id="TIGR00486">
    <property type="entry name" value="YbgI_SA1388"/>
    <property type="match status" value="1"/>
</dbReference>
<dbReference type="FunFam" id="3.40.1390.30:FF:000001">
    <property type="entry name" value="GTP cyclohydrolase 1 type 2"/>
    <property type="match status" value="1"/>
</dbReference>
<dbReference type="PIRSF" id="PIRSF037489">
    <property type="entry name" value="UCP037489_NIF3_YqfO"/>
    <property type="match status" value="1"/>
</dbReference>
<dbReference type="InterPro" id="IPR015867">
    <property type="entry name" value="N-reg_PII/ATP_PRibTrfase_C"/>
</dbReference>
<keyword evidence="4 5" id="KW-0479">Metal-binding</keyword>
<protein>
    <recommendedName>
        <fullName evidence="3 5">GTP cyclohydrolase 1 type 2 homolog</fullName>
    </recommendedName>
</protein>
<comment type="subunit">
    <text evidence="2">Homohexamer.</text>
</comment>
<evidence type="ECO:0000313" key="7">
    <source>
        <dbReference type="EMBL" id="MPR32347.1"/>
    </source>
</evidence>
<feature type="binding site" evidence="6">
    <location>
        <position position="68"/>
    </location>
    <ligand>
        <name>a divalent metal cation</name>
        <dbReference type="ChEBI" id="CHEBI:60240"/>
        <label>1</label>
    </ligand>
</feature>
<evidence type="ECO:0000256" key="1">
    <source>
        <dbReference type="ARBA" id="ARBA00006964"/>
    </source>
</evidence>
<dbReference type="InterPro" id="IPR017221">
    <property type="entry name" value="DUF34/NIF3_bac"/>
</dbReference>
<dbReference type="Pfam" id="PF01784">
    <property type="entry name" value="DUF34_NIF3"/>
    <property type="match status" value="1"/>
</dbReference>
<dbReference type="FunFam" id="3.30.70.120:FF:000006">
    <property type="entry name" value="GTP cyclohydrolase 1 type 2 homolog"/>
    <property type="match status" value="1"/>
</dbReference>